<accession>A0A3E4U5W2</accession>
<dbReference type="PANTHER" id="PTHR30344">
    <property type="entry name" value="6-PHOSPHOGLUCONOLACTONASE-RELATED"/>
    <property type="match status" value="1"/>
</dbReference>
<dbReference type="Gene3D" id="2.130.10.10">
    <property type="entry name" value="YVTN repeat-like/Quinoprotein amine dehydrogenase"/>
    <property type="match status" value="1"/>
</dbReference>
<dbReference type="SUPFAM" id="SSF51004">
    <property type="entry name" value="C-terminal (heme d1) domain of cytochrome cd1-nitrite reductase"/>
    <property type="match status" value="1"/>
</dbReference>
<comment type="caution">
    <text evidence="2">The sequence shown here is derived from an EMBL/GenBank/DDBJ whole genome shotgun (WGS) entry which is preliminary data.</text>
</comment>
<dbReference type="EMBL" id="QSSQ01000015">
    <property type="protein sequence ID" value="RGM03217.1"/>
    <property type="molecule type" value="Genomic_DNA"/>
</dbReference>
<dbReference type="GO" id="GO:0017057">
    <property type="term" value="F:6-phosphogluconolactonase activity"/>
    <property type="evidence" value="ECO:0007669"/>
    <property type="project" value="TreeGrafter"/>
</dbReference>
<dbReference type="AlphaFoldDB" id="A0A3E4U5W2"/>
<evidence type="ECO:0000256" key="1">
    <source>
        <dbReference type="ARBA" id="ARBA00005564"/>
    </source>
</evidence>
<dbReference type="PANTHER" id="PTHR30344:SF1">
    <property type="entry name" value="6-PHOSPHOGLUCONOLACTONASE"/>
    <property type="match status" value="1"/>
</dbReference>
<dbReference type="Pfam" id="PF10282">
    <property type="entry name" value="Lactonase"/>
    <property type="match status" value="1"/>
</dbReference>
<dbReference type="InterPro" id="IPR019405">
    <property type="entry name" value="Lactonase_7-beta_prop"/>
</dbReference>
<reference evidence="2 3" key="1">
    <citation type="submission" date="2018-08" db="EMBL/GenBank/DDBJ databases">
        <title>A genome reference for cultivated species of the human gut microbiota.</title>
        <authorList>
            <person name="Zou Y."/>
            <person name="Xue W."/>
            <person name="Luo G."/>
        </authorList>
    </citation>
    <scope>NUCLEOTIDE SEQUENCE [LARGE SCALE GENOMIC DNA]</scope>
    <source>
        <strain evidence="2 3">TF05-11AC</strain>
    </source>
</reference>
<protein>
    <submittedName>
        <fullName evidence="2">Lactonase family protein</fullName>
    </submittedName>
</protein>
<dbReference type="InterPro" id="IPR015943">
    <property type="entry name" value="WD40/YVTN_repeat-like_dom_sf"/>
</dbReference>
<organism evidence="2 3">
    <name type="scientific">Hungatella hathewayi</name>
    <dbReference type="NCBI Taxonomy" id="154046"/>
    <lineage>
        <taxon>Bacteria</taxon>
        <taxon>Bacillati</taxon>
        <taxon>Bacillota</taxon>
        <taxon>Clostridia</taxon>
        <taxon>Lachnospirales</taxon>
        <taxon>Lachnospiraceae</taxon>
        <taxon>Hungatella</taxon>
    </lineage>
</organism>
<name>A0A3E4U5W2_9FIRM</name>
<comment type="similarity">
    <text evidence="1">Belongs to the cycloisomerase 2 family.</text>
</comment>
<gene>
    <name evidence="2" type="ORF">DXC39_15895</name>
</gene>
<sequence>MMKNRLFIGTYTQQNSRGIYQITMDMGYAPETPLKLVAEMISPTYLIVSGNGEILYAVSEAQPGIRGEIAAFHCTEKGLTLINKVLAPGAGLVHVALDSEEKLLFAVSYRDASVLMYEIREDGGIGSLHDEKVHSGQGRDPVRQEKAHAHSVSITPDGMRICVCDLGIDRLIVYEVDRCQGKLVERKDLCVTFPQGSGPRHLVFHPNGRFAYVLAELTSEVFTLEYSSEAGFETIGKESALCRYEGYSIGAAIRISRDGKYLYSSNRGADDIAVYRVSENGRIKRIMNFSCKGKHPRDFILASCDRYLLCTNRDTDNITVYLRDSKTGGLSYLREIKGISMPVCLVNTQLNKET</sequence>
<evidence type="ECO:0000313" key="2">
    <source>
        <dbReference type="EMBL" id="RGM03217.1"/>
    </source>
</evidence>
<dbReference type="InterPro" id="IPR011048">
    <property type="entry name" value="Haem_d1_sf"/>
</dbReference>
<dbReference type="Proteomes" id="UP000261257">
    <property type="component" value="Unassembled WGS sequence"/>
</dbReference>
<dbReference type="InterPro" id="IPR050282">
    <property type="entry name" value="Cycloisomerase_2"/>
</dbReference>
<dbReference type="RefSeq" id="WP_117623154.1">
    <property type="nucleotide sequence ID" value="NZ_QRQF01000019.1"/>
</dbReference>
<proteinExistence type="inferred from homology"/>
<dbReference type="GO" id="GO:0005829">
    <property type="term" value="C:cytosol"/>
    <property type="evidence" value="ECO:0007669"/>
    <property type="project" value="TreeGrafter"/>
</dbReference>
<evidence type="ECO:0000313" key="3">
    <source>
        <dbReference type="Proteomes" id="UP000261257"/>
    </source>
</evidence>